<dbReference type="InterPro" id="IPR009851">
    <property type="entry name" value="Mod_r"/>
</dbReference>
<evidence type="ECO:0000256" key="3">
    <source>
        <dbReference type="ARBA" id="ARBA00022448"/>
    </source>
</evidence>
<proteinExistence type="inferred from homology"/>
<dbReference type="GO" id="GO:0000813">
    <property type="term" value="C:ESCRT I complex"/>
    <property type="evidence" value="ECO:0007669"/>
    <property type="project" value="TreeGrafter"/>
</dbReference>
<feature type="domain" description="VPS37 C-terminal" evidence="8">
    <location>
        <begin position="227"/>
        <end position="344"/>
    </location>
</feature>
<evidence type="ECO:0000313" key="10">
    <source>
        <dbReference type="Proteomes" id="UP000799766"/>
    </source>
</evidence>
<dbReference type="OrthoDB" id="10260857at2759"/>
<dbReference type="AlphaFoldDB" id="A0A6A6PBG2"/>
<dbReference type="GO" id="GO:0006623">
    <property type="term" value="P:protein targeting to vacuole"/>
    <property type="evidence" value="ECO:0007669"/>
    <property type="project" value="TreeGrafter"/>
</dbReference>
<evidence type="ECO:0000313" key="9">
    <source>
        <dbReference type="EMBL" id="KAF2461122.1"/>
    </source>
</evidence>
<protein>
    <recommendedName>
        <fullName evidence="8">VPS37 C-terminal domain-containing protein</fullName>
    </recommendedName>
</protein>
<evidence type="ECO:0000256" key="4">
    <source>
        <dbReference type="ARBA" id="ARBA00022753"/>
    </source>
</evidence>
<feature type="compositionally biased region" description="Pro residues" evidence="7">
    <location>
        <begin position="19"/>
        <end position="29"/>
    </location>
</feature>
<keyword evidence="4" id="KW-0967">Endosome</keyword>
<accession>A0A6A6PBG2</accession>
<name>A0A6A6PBG2_9PEZI</name>
<evidence type="ECO:0000256" key="7">
    <source>
        <dbReference type="SAM" id="MobiDB-lite"/>
    </source>
</evidence>
<feature type="compositionally biased region" description="Low complexity" evidence="7">
    <location>
        <begin position="1"/>
        <end position="18"/>
    </location>
</feature>
<feature type="region of interest" description="Disordered" evidence="7">
    <location>
        <begin position="1"/>
        <end position="142"/>
    </location>
</feature>
<dbReference type="PANTHER" id="PTHR13678">
    <property type="entry name" value="VACUOLAR PROTEIN SORTING-ASSOCIATED PROTEIN 37"/>
    <property type="match status" value="1"/>
</dbReference>
<feature type="compositionally biased region" description="Gly residues" evidence="7">
    <location>
        <begin position="89"/>
        <end position="100"/>
    </location>
</feature>
<dbReference type="GO" id="GO:0006612">
    <property type="term" value="P:protein targeting to membrane"/>
    <property type="evidence" value="ECO:0007669"/>
    <property type="project" value="TreeGrafter"/>
</dbReference>
<reference evidence="9" key="1">
    <citation type="journal article" date="2020" name="Stud. Mycol.">
        <title>101 Dothideomycetes genomes: a test case for predicting lifestyles and emergence of pathogens.</title>
        <authorList>
            <person name="Haridas S."/>
            <person name="Albert R."/>
            <person name="Binder M."/>
            <person name="Bloem J."/>
            <person name="Labutti K."/>
            <person name="Salamov A."/>
            <person name="Andreopoulos B."/>
            <person name="Baker S."/>
            <person name="Barry K."/>
            <person name="Bills G."/>
            <person name="Bluhm B."/>
            <person name="Cannon C."/>
            <person name="Castanera R."/>
            <person name="Culley D."/>
            <person name="Daum C."/>
            <person name="Ezra D."/>
            <person name="Gonzalez J."/>
            <person name="Henrissat B."/>
            <person name="Kuo A."/>
            <person name="Liang C."/>
            <person name="Lipzen A."/>
            <person name="Lutzoni F."/>
            <person name="Magnuson J."/>
            <person name="Mondo S."/>
            <person name="Nolan M."/>
            <person name="Ohm R."/>
            <person name="Pangilinan J."/>
            <person name="Park H.-J."/>
            <person name="Ramirez L."/>
            <person name="Alfaro M."/>
            <person name="Sun H."/>
            <person name="Tritt A."/>
            <person name="Yoshinaga Y."/>
            <person name="Zwiers L.-H."/>
            <person name="Turgeon B."/>
            <person name="Goodwin S."/>
            <person name="Spatafora J."/>
            <person name="Crous P."/>
            <person name="Grigoriev I."/>
        </authorList>
    </citation>
    <scope>NUCLEOTIDE SEQUENCE</scope>
    <source>
        <strain evidence="9">ATCC 16933</strain>
    </source>
</reference>
<evidence type="ECO:0000256" key="1">
    <source>
        <dbReference type="ARBA" id="ARBA00004177"/>
    </source>
</evidence>
<dbReference type="PROSITE" id="PS51314">
    <property type="entry name" value="VPS37_C"/>
    <property type="match status" value="1"/>
</dbReference>
<comment type="similarity">
    <text evidence="2">Belongs to the VPS37 family.</text>
</comment>
<keyword evidence="5 6" id="KW-0653">Protein transport</keyword>
<keyword evidence="3 6" id="KW-0813">Transport</keyword>
<dbReference type="PANTHER" id="PTHR13678:SF2">
    <property type="entry name" value="VACUOLAR PROTEIN SORTING-ASSOCIATED PROTEIN 37A"/>
    <property type="match status" value="1"/>
</dbReference>
<comment type="subcellular location">
    <subcellularLocation>
        <location evidence="1">Endosome</location>
    </subcellularLocation>
</comment>
<evidence type="ECO:0000256" key="2">
    <source>
        <dbReference type="ARBA" id="ARBA00007617"/>
    </source>
</evidence>
<evidence type="ECO:0000259" key="8">
    <source>
        <dbReference type="PROSITE" id="PS51314"/>
    </source>
</evidence>
<dbReference type="Proteomes" id="UP000799766">
    <property type="component" value="Unassembled WGS sequence"/>
</dbReference>
<feature type="compositionally biased region" description="Low complexity" evidence="7">
    <location>
        <begin position="57"/>
        <end position="66"/>
    </location>
</feature>
<dbReference type="EMBL" id="MU001672">
    <property type="protein sequence ID" value="KAF2461122.1"/>
    <property type="molecule type" value="Genomic_DNA"/>
</dbReference>
<sequence length="393" mass="40856">MSYPHQSPHPSSSSASAAYPPPPAPPSAVPPATQHQAAFSPASYDSATPPPPPPKPSAHSSGRGTPTTGGGPPLPPPPPQAQQAQYGGEQYGGGGGGGQGAAQQPTQQQWPGGTGGAERQASGVGGVAGEEATAPQIEFPEEGWLPDIVKDKSTPDLHALLSSPSLQHALVFSPTTAHPALAASLAPLTQLLSSNEALATSLSALESTLGHTRTAAQSRLLALRALERAWRAKQAEQDAALRDFSPVGLYQRLAAAVAEGDAVCRALEESFLEGGAGAGAGAGVGAGAGAEGDGVDGAGRASERETAEFVRRNREAWKGQWLRRERKERWDEGRRSRGVNLLRDFEGGIRRPITPKIHMLGTQKELKCGNETMYNAERGSYDSTKRLGKSKFG</sequence>
<gene>
    <name evidence="9" type="ORF">BDY21DRAFT_361115</name>
</gene>
<dbReference type="Pfam" id="PF07200">
    <property type="entry name" value="Mod_r"/>
    <property type="match status" value="1"/>
</dbReference>
<keyword evidence="10" id="KW-1185">Reference proteome</keyword>
<dbReference type="GO" id="GO:0043162">
    <property type="term" value="P:ubiquitin-dependent protein catabolic process via the multivesicular body sorting pathway"/>
    <property type="evidence" value="ECO:0007669"/>
    <property type="project" value="TreeGrafter"/>
</dbReference>
<feature type="compositionally biased region" description="Low complexity" evidence="7">
    <location>
        <begin position="101"/>
        <end position="111"/>
    </location>
</feature>
<evidence type="ECO:0000256" key="5">
    <source>
        <dbReference type="ARBA" id="ARBA00022927"/>
    </source>
</evidence>
<evidence type="ECO:0000256" key="6">
    <source>
        <dbReference type="PROSITE-ProRule" id="PRU00646"/>
    </source>
</evidence>
<organism evidence="9 10">
    <name type="scientific">Lineolata rhizophorae</name>
    <dbReference type="NCBI Taxonomy" id="578093"/>
    <lineage>
        <taxon>Eukaryota</taxon>
        <taxon>Fungi</taxon>
        <taxon>Dikarya</taxon>
        <taxon>Ascomycota</taxon>
        <taxon>Pezizomycotina</taxon>
        <taxon>Dothideomycetes</taxon>
        <taxon>Dothideomycetes incertae sedis</taxon>
        <taxon>Lineolatales</taxon>
        <taxon>Lineolataceae</taxon>
        <taxon>Lineolata</taxon>
    </lineage>
</organism>